<name>A0A2A5RX80_9LACT</name>
<dbReference type="AlphaFoldDB" id="A0A2A5RX80"/>
<dbReference type="Proteomes" id="UP000218282">
    <property type="component" value="Unassembled WGS sequence"/>
</dbReference>
<accession>A0A2A5RX80</accession>
<protein>
    <submittedName>
        <fullName evidence="1">Uncharacterized protein</fullName>
    </submittedName>
</protein>
<sequence>MGSSQKYEWLTTPIIVSTVLLLVLDKKLTISYLVYLASFSFSFKRIIKHSTLSACAGAKLEI</sequence>
<proteinExistence type="predicted"/>
<dbReference type="EMBL" id="JXJW01000014">
    <property type="protein sequence ID" value="PCS05856.1"/>
    <property type="molecule type" value="Genomic_DNA"/>
</dbReference>
<reference evidence="1 2" key="1">
    <citation type="submission" date="2014-12" db="EMBL/GenBank/DDBJ databases">
        <title>Draft genome sequences of 10 type strains of Lactococcus.</title>
        <authorList>
            <person name="Sun Z."/>
            <person name="Zhong Z."/>
            <person name="Liu W."/>
            <person name="Zhang W."/>
            <person name="Zhang H."/>
        </authorList>
    </citation>
    <scope>NUCLEOTIDE SEQUENCE [LARGE SCALE GENOMIC DNA]</scope>
    <source>
        <strain evidence="1 2">DSM 6634</strain>
    </source>
</reference>
<gene>
    <name evidence="1" type="ORF">RU86_GL000611</name>
</gene>
<evidence type="ECO:0000313" key="2">
    <source>
        <dbReference type="Proteomes" id="UP000218282"/>
    </source>
</evidence>
<keyword evidence="2" id="KW-1185">Reference proteome</keyword>
<comment type="caution">
    <text evidence="1">The sequence shown here is derived from an EMBL/GenBank/DDBJ whole genome shotgun (WGS) entry which is preliminary data.</text>
</comment>
<evidence type="ECO:0000313" key="1">
    <source>
        <dbReference type="EMBL" id="PCS05856.1"/>
    </source>
</evidence>
<organism evidence="1 2">
    <name type="scientific">Pseudolactococcus piscium</name>
    <dbReference type="NCBI Taxonomy" id="1364"/>
    <lineage>
        <taxon>Bacteria</taxon>
        <taxon>Bacillati</taxon>
        <taxon>Bacillota</taxon>
        <taxon>Bacilli</taxon>
        <taxon>Lactobacillales</taxon>
        <taxon>Streptococcaceae</taxon>
        <taxon>Pseudolactococcus</taxon>
    </lineage>
</organism>